<keyword evidence="4" id="KW-1185">Reference proteome</keyword>
<dbReference type="AlphaFoldDB" id="I0Z9M3"/>
<comment type="caution">
    <text evidence="3">The sequence shown here is derived from an EMBL/GenBank/DDBJ whole genome shotgun (WGS) entry which is preliminary data.</text>
</comment>
<dbReference type="RefSeq" id="XP_005651886.1">
    <property type="nucleotide sequence ID" value="XM_005651829.1"/>
</dbReference>
<gene>
    <name evidence="3" type="ORF">COCSUDRAFT_55357</name>
</gene>
<accession>I0Z9M3</accession>
<proteinExistence type="predicted"/>
<sequence length="197" mass="21348">MRSEQQTVPASAAPIGRAKLQRAAKQTAAERIRKHAQGGGPIVIANNVHLAQQTAGQCVSDAQQPSREMQDLRTLLSEYRDKVAALEDAALEHSAAKDELEAKLRDVQEKQQALVAKAIQKAQKEGQRGSEKLQKRLEEQAARADALELALVEAQASSAAVGALSDDTLLVHALDLMKKSPAHRQRLLDIGQLLCKD</sequence>
<evidence type="ECO:0000313" key="3">
    <source>
        <dbReference type="EMBL" id="EIE27342.1"/>
    </source>
</evidence>
<name>I0Z9M3_COCSC</name>
<evidence type="ECO:0000256" key="1">
    <source>
        <dbReference type="SAM" id="Coils"/>
    </source>
</evidence>
<keyword evidence="1" id="KW-0175">Coiled coil</keyword>
<dbReference type="EMBL" id="AGSI01000001">
    <property type="protein sequence ID" value="EIE27342.1"/>
    <property type="molecule type" value="Genomic_DNA"/>
</dbReference>
<protein>
    <submittedName>
        <fullName evidence="3">Uncharacterized protein</fullName>
    </submittedName>
</protein>
<dbReference type="Proteomes" id="UP000007264">
    <property type="component" value="Unassembled WGS sequence"/>
</dbReference>
<evidence type="ECO:0000256" key="2">
    <source>
        <dbReference type="SAM" id="MobiDB-lite"/>
    </source>
</evidence>
<evidence type="ECO:0000313" key="4">
    <source>
        <dbReference type="Proteomes" id="UP000007264"/>
    </source>
</evidence>
<reference evidence="3 4" key="1">
    <citation type="journal article" date="2012" name="Genome Biol.">
        <title>The genome of the polar eukaryotic microalga coccomyxa subellipsoidea reveals traits of cold adaptation.</title>
        <authorList>
            <person name="Blanc G."/>
            <person name="Agarkova I."/>
            <person name="Grimwood J."/>
            <person name="Kuo A."/>
            <person name="Brueggeman A."/>
            <person name="Dunigan D."/>
            <person name="Gurnon J."/>
            <person name="Ladunga I."/>
            <person name="Lindquist E."/>
            <person name="Lucas S."/>
            <person name="Pangilinan J."/>
            <person name="Proschold T."/>
            <person name="Salamov A."/>
            <person name="Schmutz J."/>
            <person name="Weeks D."/>
            <person name="Yamada T."/>
            <person name="Claverie J.M."/>
            <person name="Grigoriev I."/>
            <person name="Van Etten J."/>
            <person name="Lomsadze A."/>
            <person name="Borodovsky M."/>
        </authorList>
    </citation>
    <scope>NUCLEOTIDE SEQUENCE [LARGE SCALE GENOMIC DNA]</scope>
    <source>
        <strain evidence="3 4">C-169</strain>
    </source>
</reference>
<feature type="coiled-coil region" evidence="1">
    <location>
        <begin position="69"/>
        <end position="157"/>
    </location>
</feature>
<dbReference type="GeneID" id="17045357"/>
<feature type="region of interest" description="Disordered" evidence="2">
    <location>
        <begin position="1"/>
        <end position="35"/>
    </location>
</feature>
<dbReference type="KEGG" id="csl:COCSUDRAFT_55357"/>
<organism evidence="3 4">
    <name type="scientific">Coccomyxa subellipsoidea (strain C-169)</name>
    <name type="common">Green microalga</name>
    <dbReference type="NCBI Taxonomy" id="574566"/>
    <lineage>
        <taxon>Eukaryota</taxon>
        <taxon>Viridiplantae</taxon>
        <taxon>Chlorophyta</taxon>
        <taxon>core chlorophytes</taxon>
        <taxon>Trebouxiophyceae</taxon>
        <taxon>Trebouxiophyceae incertae sedis</taxon>
        <taxon>Coccomyxaceae</taxon>
        <taxon>Coccomyxa</taxon>
        <taxon>Coccomyxa subellipsoidea</taxon>
    </lineage>
</organism>